<name>A0A9Q3GHQ0_9BASI</name>
<accession>A0A9Q3GHQ0</accession>
<reference evidence="2" key="1">
    <citation type="submission" date="2021-03" db="EMBL/GenBank/DDBJ databases">
        <title>Draft genome sequence of rust myrtle Austropuccinia psidii MF-1, a brazilian biotype.</title>
        <authorList>
            <person name="Quecine M.C."/>
            <person name="Pachon D.M.R."/>
            <person name="Bonatelli M.L."/>
            <person name="Correr F.H."/>
            <person name="Franceschini L.M."/>
            <person name="Leite T.F."/>
            <person name="Margarido G.R.A."/>
            <person name="Almeida C.A."/>
            <person name="Ferrarezi J.A."/>
            <person name="Labate C.A."/>
        </authorList>
    </citation>
    <scope>NUCLEOTIDE SEQUENCE</scope>
    <source>
        <strain evidence="2">MF-1</strain>
    </source>
</reference>
<dbReference type="Proteomes" id="UP000765509">
    <property type="component" value="Unassembled WGS sequence"/>
</dbReference>
<proteinExistence type="predicted"/>
<evidence type="ECO:0000256" key="1">
    <source>
        <dbReference type="SAM" id="MobiDB-lite"/>
    </source>
</evidence>
<gene>
    <name evidence="2" type="ORF">O181_007259</name>
</gene>
<organism evidence="2 3">
    <name type="scientific">Austropuccinia psidii MF-1</name>
    <dbReference type="NCBI Taxonomy" id="1389203"/>
    <lineage>
        <taxon>Eukaryota</taxon>
        <taxon>Fungi</taxon>
        <taxon>Dikarya</taxon>
        <taxon>Basidiomycota</taxon>
        <taxon>Pucciniomycotina</taxon>
        <taxon>Pucciniomycetes</taxon>
        <taxon>Pucciniales</taxon>
        <taxon>Sphaerophragmiaceae</taxon>
        <taxon>Austropuccinia</taxon>
    </lineage>
</organism>
<evidence type="ECO:0000313" key="2">
    <source>
        <dbReference type="EMBL" id="MBW0467544.1"/>
    </source>
</evidence>
<comment type="caution">
    <text evidence="2">The sequence shown here is derived from an EMBL/GenBank/DDBJ whole genome shotgun (WGS) entry which is preliminary data.</text>
</comment>
<keyword evidence="3" id="KW-1185">Reference proteome</keyword>
<feature type="region of interest" description="Disordered" evidence="1">
    <location>
        <begin position="1"/>
        <end position="58"/>
    </location>
</feature>
<dbReference type="AlphaFoldDB" id="A0A9Q3GHQ0"/>
<protein>
    <submittedName>
        <fullName evidence="2">Uncharacterized protein</fullName>
    </submittedName>
</protein>
<dbReference type="EMBL" id="AVOT02001614">
    <property type="protein sequence ID" value="MBW0467544.1"/>
    <property type="molecule type" value="Genomic_DNA"/>
</dbReference>
<evidence type="ECO:0000313" key="3">
    <source>
        <dbReference type="Proteomes" id="UP000765509"/>
    </source>
</evidence>
<sequence>MTPALEKEGPVASTSSKTAPEILKGPQKKQKGPKDHQGKGKGKGNSQRPHPQGYRIPKLKLSAVDSVFNMARNIMEFTSKEQERINRPFPGK</sequence>